<protein>
    <submittedName>
        <fullName evidence="1">Putative secreted protein</fullName>
    </submittedName>
</protein>
<proteinExistence type="predicted"/>
<evidence type="ECO:0000313" key="1">
    <source>
        <dbReference type="EMBL" id="MBW77595.1"/>
    </source>
</evidence>
<reference evidence="1" key="1">
    <citation type="submission" date="2018-01" db="EMBL/GenBank/DDBJ databases">
        <title>An insight into the sialome of Amazonian anophelines.</title>
        <authorList>
            <person name="Ribeiro J.M."/>
            <person name="Scarpassa V."/>
            <person name="Calvo E."/>
        </authorList>
    </citation>
    <scope>NUCLEOTIDE SEQUENCE</scope>
</reference>
<organism evidence="1">
    <name type="scientific">Anopheles darlingi</name>
    <name type="common">Mosquito</name>
    <dbReference type="NCBI Taxonomy" id="43151"/>
    <lineage>
        <taxon>Eukaryota</taxon>
        <taxon>Metazoa</taxon>
        <taxon>Ecdysozoa</taxon>
        <taxon>Arthropoda</taxon>
        <taxon>Hexapoda</taxon>
        <taxon>Insecta</taxon>
        <taxon>Pterygota</taxon>
        <taxon>Neoptera</taxon>
        <taxon>Endopterygota</taxon>
        <taxon>Diptera</taxon>
        <taxon>Nematocera</taxon>
        <taxon>Culicoidea</taxon>
        <taxon>Culicidae</taxon>
        <taxon>Anophelinae</taxon>
        <taxon>Anopheles</taxon>
    </lineage>
</organism>
<accession>A0A2M4DJ79</accession>
<dbReference type="AlphaFoldDB" id="A0A2M4DJ79"/>
<dbReference type="EMBL" id="GGFL01013417">
    <property type="protein sequence ID" value="MBW77595.1"/>
    <property type="molecule type" value="Transcribed_RNA"/>
</dbReference>
<name>A0A2M4DJ79_ANODA</name>
<sequence length="66" mass="7484">MIVVCNLCIFVICYLVTIYRLSLGAVRTRTARISGLHRNYNPDDDLVAAVVSWARVNRQVSFRARG</sequence>